<dbReference type="InterPro" id="IPR036514">
    <property type="entry name" value="SGNH_hydro_sf"/>
</dbReference>
<dbReference type="InterPro" id="IPR051058">
    <property type="entry name" value="GDSL_Est/Lipase"/>
</dbReference>
<dbReference type="Proteomes" id="UP000317550">
    <property type="component" value="Chromosome"/>
</dbReference>
<dbReference type="SUPFAM" id="SSF52266">
    <property type="entry name" value="SGNH hydrolase"/>
    <property type="match status" value="1"/>
</dbReference>
<dbReference type="GO" id="GO:0016788">
    <property type="term" value="F:hydrolase activity, acting on ester bonds"/>
    <property type="evidence" value="ECO:0007669"/>
    <property type="project" value="InterPro"/>
</dbReference>
<proteinExistence type="predicted"/>
<dbReference type="KEGG" id="cari:FNU76_12635"/>
<dbReference type="CDD" id="cd01846">
    <property type="entry name" value="fatty_acyltransferase_like"/>
    <property type="match status" value="1"/>
</dbReference>
<keyword evidence="2" id="KW-0732">Signal</keyword>
<organism evidence="3 4">
    <name type="scientific">Chitinimonas arctica</name>
    <dbReference type="NCBI Taxonomy" id="2594795"/>
    <lineage>
        <taxon>Bacteria</taxon>
        <taxon>Pseudomonadati</taxon>
        <taxon>Pseudomonadota</taxon>
        <taxon>Betaproteobacteria</taxon>
        <taxon>Neisseriales</taxon>
        <taxon>Chitinibacteraceae</taxon>
        <taxon>Chitinimonas</taxon>
    </lineage>
</organism>
<evidence type="ECO:0000256" key="2">
    <source>
        <dbReference type="SAM" id="SignalP"/>
    </source>
</evidence>
<evidence type="ECO:0000313" key="4">
    <source>
        <dbReference type="Proteomes" id="UP000317550"/>
    </source>
</evidence>
<dbReference type="Pfam" id="PF00657">
    <property type="entry name" value="Lipase_GDSL"/>
    <property type="match status" value="1"/>
</dbReference>
<reference evidence="4" key="1">
    <citation type="submission" date="2019-07" db="EMBL/GenBank/DDBJ databases">
        <title>Chitinimonas sp. nov., isolated from Ny-Alesund, arctica soil.</title>
        <authorList>
            <person name="Xu Q."/>
            <person name="Peng F."/>
        </authorList>
    </citation>
    <scope>NUCLEOTIDE SEQUENCE [LARGE SCALE GENOMIC DNA]</scope>
    <source>
        <strain evidence="4">R3-44</strain>
    </source>
</reference>
<keyword evidence="4" id="KW-1185">Reference proteome</keyword>
<evidence type="ECO:0000256" key="1">
    <source>
        <dbReference type="ARBA" id="ARBA00022801"/>
    </source>
</evidence>
<feature type="chain" id="PRO_5027892468" evidence="2">
    <location>
        <begin position="20"/>
        <end position="446"/>
    </location>
</feature>
<sequence length="446" mass="49245">MSQYLLIGATALCASLAYAADVGDKPDPKLGHYLSPYGPASATEVRKMAARKPLNRPQAMALGSSNTYTYLRCYYGTGTPTKPTGNYVWGLEPTSGDYYRINGSWWSGGVFDWKNMFYSDVSQDALKAACQDTLAKKGINKPVVMYAAADNALSFNYTVWSNDGAMQGNRINRIVAFGDSLSDTHNMYNASQWLLPNRNSWMLGRFSNGYNWVEYLSDKLHLPLYNWAVGGAGVNTEKFVISGVTDQVQSWKQYMQRAANYRPENTLFTVMVGGNDFVNYNRSVDQVIAGEKVALQNMLNAGARNILLLKLPDVSRAPVFKYRTEADRNATHGRVLDFNNRLAELASSLEAQYGGSAKIRVFDTYGLFNSVISNPSQYGVTNTADSCLNIGSDSSLAYLSAQTPRSGCTNPDTYLFWDALHPTTHTHKVLAEKVGAFVNSNFTLIP</sequence>
<protein>
    <submittedName>
        <fullName evidence="3">SGNH/GDSL hydrolase family protein</fullName>
    </submittedName>
</protein>
<evidence type="ECO:0000313" key="3">
    <source>
        <dbReference type="EMBL" id="QDQ27141.1"/>
    </source>
</evidence>
<dbReference type="InterPro" id="IPR001087">
    <property type="entry name" value="GDSL"/>
</dbReference>
<accession>A0A516SG57</accession>
<dbReference type="AlphaFoldDB" id="A0A516SG57"/>
<dbReference type="EMBL" id="CP041730">
    <property type="protein sequence ID" value="QDQ27141.1"/>
    <property type="molecule type" value="Genomic_DNA"/>
</dbReference>
<feature type="signal peptide" evidence="2">
    <location>
        <begin position="1"/>
        <end position="19"/>
    </location>
</feature>
<dbReference type="Gene3D" id="3.40.50.1110">
    <property type="entry name" value="SGNH hydrolase"/>
    <property type="match status" value="1"/>
</dbReference>
<keyword evidence="1 3" id="KW-0378">Hydrolase</keyword>
<gene>
    <name evidence="3" type="ORF">FNU76_12635</name>
</gene>
<dbReference type="PANTHER" id="PTHR45648:SF22">
    <property type="entry name" value="GDSL LIPASE_ACYLHYDROLASE FAMILY PROTEIN (AFU_ORTHOLOGUE AFUA_4G14700)"/>
    <property type="match status" value="1"/>
</dbReference>
<dbReference type="OrthoDB" id="5292073at2"/>
<dbReference type="PANTHER" id="PTHR45648">
    <property type="entry name" value="GDSL LIPASE/ACYLHYDROLASE FAMILY PROTEIN (AFU_ORTHOLOGUE AFUA_4G14700)"/>
    <property type="match status" value="1"/>
</dbReference>
<name>A0A516SG57_9NEIS</name>
<dbReference type="RefSeq" id="WP_144278534.1">
    <property type="nucleotide sequence ID" value="NZ_CP041730.1"/>
</dbReference>